<keyword evidence="2" id="KW-1185">Reference proteome</keyword>
<dbReference type="Proteomes" id="UP001209540">
    <property type="component" value="Unassembled WGS sequence"/>
</dbReference>
<accession>A0AAD5PCH8</accession>
<evidence type="ECO:0000313" key="1">
    <source>
        <dbReference type="EMBL" id="KAI9258085.1"/>
    </source>
</evidence>
<reference evidence="1" key="2">
    <citation type="submission" date="2023-02" db="EMBL/GenBank/DDBJ databases">
        <authorList>
            <consortium name="DOE Joint Genome Institute"/>
            <person name="Mondo S.J."/>
            <person name="Chang Y."/>
            <person name="Wang Y."/>
            <person name="Ahrendt S."/>
            <person name="Andreopoulos W."/>
            <person name="Barry K."/>
            <person name="Beard J."/>
            <person name="Benny G.L."/>
            <person name="Blankenship S."/>
            <person name="Bonito G."/>
            <person name="Cuomo C."/>
            <person name="Desiro A."/>
            <person name="Gervers K.A."/>
            <person name="Hundley H."/>
            <person name="Kuo A."/>
            <person name="LaButti K."/>
            <person name="Lang B.F."/>
            <person name="Lipzen A."/>
            <person name="O'Donnell K."/>
            <person name="Pangilinan J."/>
            <person name="Reynolds N."/>
            <person name="Sandor L."/>
            <person name="Smith M.W."/>
            <person name="Tsang A."/>
            <person name="Grigoriev I.V."/>
            <person name="Stajich J.E."/>
            <person name="Spatafora J.W."/>
        </authorList>
    </citation>
    <scope>NUCLEOTIDE SEQUENCE</scope>
    <source>
        <strain evidence="1">RSA 2281</strain>
    </source>
</reference>
<dbReference type="EMBL" id="JAIXMP010000019">
    <property type="protein sequence ID" value="KAI9258085.1"/>
    <property type="molecule type" value="Genomic_DNA"/>
</dbReference>
<comment type="caution">
    <text evidence="1">The sequence shown here is derived from an EMBL/GenBank/DDBJ whole genome shotgun (WGS) entry which is preliminary data.</text>
</comment>
<proteinExistence type="predicted"/>
<organism evidence="1 2">
    <name type="scientific">Phascolomyces articulosus</name>
    <dbReference type="NCBI Taxonomy" id="60185"/>
    <lineage>
        <taxon>Eukaryota</taxon>
        <taxon>Fungi</taxon>
        <taxon>Fungi incertae sedis</taxon>
        <taxon>Mucoromycota</taxon>
        <taxon>Mucoromycotina</taxon>
        <taxon>Mucoromycetes</taxon>
        <taxon>Mucorales</taxon>
        <taxon>Lichtheimiaceae</taxon>
        <taxon>Phascolomyces</taxon>
    </lineage>
</organism>
<sequence length="127" mass="15136">MNVSKVKHDYRALLKAGYAAVQYERHHKLQIHQRIRHRFEHPPSPVVNDTQINNTIEFLNTAAKRRGLEHDIVRNICSLDRYRAQYDIRPPLYNRKLTPDIRHLHDTSHDELDELIKLLNNELELCL</sequence>
<dbReference type="AlphaFoldDB" id="A0AAD5PCH8"/>
<name>A0AAD5PCH8_9FUNG</name>
<evidence type="ECO:0000313" key="2">
    <source>
        <dbReference type="Proteomes" id="UP001209540"/>
    </source>
</evidence>
<reference evidence="1" key="1">
    <citation type="journal article" date="2022" name="IScience">
        <title>Evolution of zygomycete secretomes and the origins of terrestrial fungal ecologies.</title>
        <authorList>
            <person name="Chang Y."/>
            <person name="Wang Y."/>
            <person name="Mondo S."/>
            <person name="Ahrendt S."/>
            <person name="Andreopoulos W."/>
            <person name="Barry K."/>
            <person name="Beard J."/>
            <person name="Benny G.L."/>
            <person name="Blankenship S."/>
            <person name="Bonito G."/>
            <person name="Cuomo C."/>
            <person name="Desiro A."/>
            <person name="Gervers K.A."/>
            <person name="Hundley H."/>
            <person name="Kuo A."/>
            <person name="LaButti K."/>
            <person name="Lang B.F."/>
            <person name="Lipzen A."/>
            <person name="O'Donnell K."/>
            <person name="Pangilinan J."/>
            <person name="Reynolds N."/>
            <person name="Sandor L."/>
            <person name="Smith M.E."/>
            <person name="Tsang A."/>
            <person name="Grigoriev I.V."/>
            <person name="Stajich J.E."/>
            <person name="Spatafora J.W."/>
        </authorList>
    </citation>
    <scope>NUCLEOTIDE SEQUENCE</scope>
    <source>
        <strain evidence="1">RSA 2281</strain>
    </source>
</reference>
<gene>
    <name evidence="1" type="ORF">BDA99DRAFT_515186</name>
</gene>
<protein>
    <submittedName>
        <fullName evidence="1">Uncharacterized protein</fullName>
    </submittedName>
</protein>